<dbReference type="AlphaFoldDB" id="A0A2Z7D1P8"/>
<protein>
    <submittedName>
        <fullName evidence="2">Bromodomain and WD repeat-containing protein 3</fullName>
    </submittedName>
</protein>
<evidence type="ECO:0000256" key="1">
    <source>
        <dbReference type="SAM" id="MobiDB-lite"/>
    </source>
</evidence>
<proteinExistence type="predicted"/>
<dbReference type="GO" id="GO:0005634">
    <property type="term" value="C:nucleus"/>
    <property type="evidence" value="ECO:0007669"/>
    <property type="project" value="TreeGrafter"/>
</dbReference>
<keyword evidence="3" id="KW-1185">Reference proteome</keyword>
<dbReference type="PANTHER" id="PTHR16266:SF17">
    <property type="entry name" value="BRWD3"/>
    <property type="match status" value="1"/>
</dbReference>
<reference evidence="2 3" key="1">
    <citation type="journal article" date="2015" name="Proc. Natl. Acad. Sci. U.S.A.">
        <title>The resurrection genome of Boea hygrometrica: A blueprint for survival of dehydration.</title>
        <authorList>
            <person name="Xiao L."/>
            <person name="Yang G."/>
            <person name="Zhang L."/>
            <person name="Yang X."/>
            <person name="Zhao S."/>
            <person name="Ji Z."/>
            <person name="Zhou Q."/>
            <person name="Hu M."/>
            <person name="Wang Y."/>
            <person name="Chen M."/>
            <person name="Xu Y."/>
            <person name="Jin H."/>
            <person name="Xiao X."/>
            <person name="Hu G."/>
            <person name="Bao F."/>
            <person name="Hu Y."/>
            <person name="Wan P."/>
            <person name="Li L."/>
            <person name="Deng X."/>
            <person name="Kuang T."/>
            <person name="Xiang C."/>
            <person name="Zhu J.K."/>
            <person name="Oliver M.J."/>
            <person name="He Y."/>
        </authorList>
    </citation>
    <scope>NUCLEOTIDE SEQUENCE [LARGE SCALE GENOMIC DNA]</scope>
    <source>
        <strain evidence="3">cv. XS01</strain>
    </source>
</reference>
<sequence length="508" mass="57117">MSAGYDGKTIVWDIWEGTPIRVYDIGGRFKLVDGRFSQDGTSIVLSDDVGQIYLLNTGQGESQKDAKYDQFFLGDYRPLTQDAHGNVVDQETQLSPYRRNVQDPLCDSSMLPYPEPYQSMYQQRRLGALGIEWRPSPMKFAVGTDIWMGQEFHILPLADLDVQDPLPDFVDAMYWEPENDGMNDDNDSEYDIAEEYFSDEQDCPSDNTSIESDCSEDRMKKNEKDNLARSKRKRSVQDGPLFSSSSKIPKKKISDDQNGTSSRKKRYKKSKTGQRISRRKSPTSKLLRPQRIAARNAINIFSQMSEDSTEGEDNGSEGDSDSESSLEASAFQDKERNEQIEHSTAAKISSDESKDMVRPLKGLQSETGVESKKKLVVKFSLRDAPTLALSENQKEQLKSQTSRLALAARVCEQNVDDKGVSLRSTDITSSFGIMGDMEPSDERNHGHLIDVEKATEDDCKLERSFSEACFSWGKIKMRTSNRRQSGDLLLADVNVARNGGSLPTEEKA</sequence>
<dbReference type="OrthoDB" id="1746621at2759"/>
<dbReference type="EMBL" id="KQ992320">
    <property type="protein sequence ID" value="KZV50934.1"/>
    <property type="molecule type" value="Genomic_DNA"/>
</dbReference>
<organism evidence="2 3">
    <name type="scientific">Dorcoceras hygrometricum</name>
    <dbReference type="NCBI Taxonomy" id="472368"/>
    <lineage>
        <taxon>Eukaryota</taxon>
        <taxon>Viridiplantae</taxon>
        <taxon>Streptophyta</taxon>
        <taxon>Embryophyta</taxon>
        <taxon>Tracheophyta</taxon>
        <taxon>Spermatophyta</taxon>
        <taxon>Magnoliopsida</taxon>
        <taxon>eudicotyledons</taxon>
        <taxon>Gunneridae</taxon>
        <taxon>Pentapetalae</taxon>
        <taxon>asterids</taxon>
        <taxon>lamiids</taxon>
        <taxon>Lamiales</taxon>
        <taxon>Gesneriaceae</taxon>
        <taxon>Didymocarpoideae</taxon>
        <taxon>Trichosporeae</taxon>
        <taxon>Loxocarpinae</taxon>
        <taxon>Dorcoceras</taxon>
    </lineage>
</organism>
<accession>A0A2Z7D1P8</accession>
<evidence type="ECO:0000313" key="2">
    <source>
        <dbReference type="EMBL" id="KZV50934.1"/>
    </source>
</evidence>
<feature type="compositionally biased region" description="Basic and acidic residues" evidence="1">
    <location>
        <begin position="215"/>
        <end position="228"/>
    </location>
</feature>
<gene>
    <name evidence="2" type="ORF">F511_06820</name>
</gene>
<dbReference type="InterPro" id="IPR011044">
    <property type="entry name" value="Quino_amine_DH_bsu"/>
</dbReference>
<dbReference type="GO" id="GO:0006357">
    <property type="term" value="P:regulation of transcription by RNA polymerase II"/>
    <property type="evidence" value="ECO:0007669"/>
    <property type="project" value="TreeGrafter"/>
</dbReference>
<name>A0A2Z7D1P8_9LAMI</name>
<feature type="compositionally biased region" description="Basic and acidic residues" evidence="1">
    <location>
        <begin position="332"/>
        <end position="341"/>
    </location>
</feature>
<feature type="region of interest" description="Disordered" evidence="1">
    <location>
        <begin position="196"/>
        <end position="365"/>
    </location>
</feature>
<feature type="compositionally biased region" description="Basic residues" evidence="1">
    <location>
        <begin position="262"/>
        <end position="282"/>
    </location>
</feature>
<evidence type="ECO:0000313" key="3">
    <source>
        <dbReference type="Proteomes" id="UP000250235"/>
    </source>
</evidence>
<dbReference type="InterPro" id="IPR052060">
    <property type="entry name" value="Bromo_WD_repeat"/>
</dbReference>
<dbReference type="GO" id="GO:0008360">
    <property type="term" value="P:regulation of cell shape"/>
    <property type="evidence" value="ECO:0007669"/>
    <property type="project" value="TreeGrafter"/>
</dbReference>
<dbReference type="GO" id="GO:0007010">
    <property type="term" value="P:cytoskeleton organization"/>
    <property type="evidence" value="ECO:0007669"/>
    <property type="project" value="TreeGrafter"/>
</dbReference>
<dbReference type="PANTHER" id="PTHR16266">
    <property type="entry name" value="WD REPEAT DOMAIN 9"/>
    <property type="match status" value="1"/>
</dbReference>
<dbReference type="Proteomes" id="UP000250235">
    <property type="component" value="Unassembled WGS sequence"/>
</dbReference>
<dbReference type="SUPFAM" id="SSF50969">
    <property type="entry name" value="YVTN repeat-like/Quinoprotein amine dehydrogenase"/>
    <property type="match status" value="1"/>
</dbReference>
<feature type="compositionally biased region" description="Acidic residues" evidence="1">
    <location>
        <begin position="307"/>
        <end position="324"/>
    </location>
</feature>
<feature type="compositionally biased region" description="Basic and acidic residues" evidence="1">
    <location>
        <begin position="349"/>
        <end position="358"/>
    </location>
</feature>